<dbReference type="RefSeq" id="WP_089928015.1">
    <property type="nucleotide sequence ID" value="NZ_FOFV01000034.1"/>
</dbReference>
<sequence length="129" mass="13417">MGQQSDGAVSALTAHTVDRDGIAVVVVAGEIDMVTEDSPLDQALDAVRRRPAGLVIDLGAVSFFGSSGINMVLNVWRHAVSESVPLAVVAGRTVSRPLDMSGAAAVLSLHPNLAEALAAVRTVPPQRRR</sequence>
<accession>A0A1H9XF06</accession>
<evidence type="ECO:0000313" key="3">
    <source>
        <dbReference type="Proteomes" id="UP000199503"/>
    </source>
</evidence>
<dbReference type="EMBL" id="FOFV01000034">
    <property type="protein sequence ID" value="SES44629.1"/>
    <property type="molecule type" value="Genomic_DNA"/>
</dbReference>
<dbReference type="GO" id="GO:0043856">
    <property type="term" value="F:anti-sigma factor antagonist activity"/>
    <property type="evidence" value="ECO:0007669"/>
    <property type="project" value="TreeGrafter"/>
</dbReference>
<evidence type="ECO:0000259" key="1">
    <source>
        <dbReference type="PROSITE" id="PS50801"/>
    </source>
</evidence>
<dbReference type="STRING" id="65499.SAMN04488000_13410"/>
<protein>
    <submittedName>
        <fullName evidence="2">Anti-anti-sigma factor</fullName>
    </submittedName>
</protein>
<dbReference type="Gene3D" id="3.30.750.24">
    <property type="entry name" value="STAS domain"/>
    <property type="match status" value="1"/>
</dbReference>
<name>A0A1H9XF06_9PSEU</name>
<dbReference type="SUPFAM" id="SSF52091">
    <property type="entry name" value="SpoIIaa-like"/>
    <property type="match status" value="1"/>
</dbReference>
<dbReference type="Proteomes" id="UP000199503">
    <property type="component" value="Unassembled WGS sequence"/>
</dbReference>
<dbReference type="PANTHER" id="PTHR33495:SF13">
    <property type="entry name" value="ANTI-SIGMA-F FACTOR ANTAGONIST RSFB"/>
    <property type="match status" value="1"/>
</dbReference>
<evidence type="ECO:0000313" key="2">
    <source>
        <dbReference type="EMBL" id="SES44629.1"/>
    </source>
</evidence>
<dbReference type="InterPro" id="IPR002645">
    <property type="entry name" value="STAS_dom"/>
</dbReference>
<dbReference type="PROSITE" id="PS50801">
    <property type="entry name" value="STAS"/>
    <property type="match status" value="1"/>
</dbReference>
<dbReference type="CDD" id="cd07043">
    <property type="entry name" value="STAS_anti-anti-sigma_factors"/>
    <property type="match status" value="1"/>
</dbReference>
<keyword evidence="3" id="KW-1185">Reference proteome</keyword>
<dbReference type="AlphaFoldDB" id="A0A1H9XF06"/>
<organism evidence="2 3">
    <name type="scientific">Lentzea albida</name>
    <dbReference type="NCBI Taxonomy" id="65499"/>
    <lineage>
        <taxon>Bacteria</taxon>
        <taxon>Bacillati</taxon>
        <taxon>Actinomycetota</taxon>
        <taxon>Actinomycetes</taxon>
        <taxon>Pseudonocardiales</taxon>
        <taxon>Pseudonocardiaceae</taxon>
        <taxon>Lentzea</taxon>
    </lineage>
</organism>
<gene>
    <name evidence="2" type="ORF">SAMN04488000_13410</name>
</gene>
<dbReference type="InterPro" id="IPR036513">
    <property type="entry name" value="STAS_dom_sf"/>
</dbReference>
<feature type="domain" description="STAS" evidence="1">
    <location>
        <begin position="12"/>
        <end position="120"/>
    </location>
</feature>
<dbReference type="PANTHER" id="PTHR33495">
    <property type="entry name" value="ANTI-SIGMA FACTOR ANTAGONIST TM_1081-RELATED-RELATED"/>
    <property type="match status" value="1"/>
</dbReference>
<dbReference type="Pfam" id="PF01740">
    <property type="entry name" value="STAS"/>
    <property type="match status" value="1"/>
</dbReference>
<dbReference type="OrthoDB" id="3693619at2"/>
<reference evidence="3" key="1">
    <citation type="submission" date="2016-10" db="EMBL/GenBank/DDBJ databases">
        <authorList>
            <person name="Varghese N."/>
            <person name="Submissions S."/>
        </authorList>
    </citation>
    <scope>NUCLEOTIDE SEQUENCE [LARGE SCALE GENOMIC DNA]</scope>
    <source>
        <strain evidence="3">DSM 44437</strain>
    </source>
</reference>
<proteinExistence type="predicted"/>